<gene>
    <name evidence="1" type="ORF">QE412_002270</name>
</gene>
<accession>A0ABU0TVK4</accession>
<dbReference type="Proteomes" id="UP001226691">
    <property type="component" value="Unassembled WGS sequence"/>
</dbReference>
<reference evidence="1 2" key="1">
    <citation type="submission" date="2023-07" db="EMBL/GenBank/DDBJ databases">
        <title>Functional and genomic diversity of the sorghum phyllosphere microbiome.</title>
        <authorList>
            <person name="Shade A."/>
        </authorList>
    </citation>
    <scope>NUCLEOTIDE SEQUENCE [LARGE SCALE GENOMIC DNA]</scope>
    <source>
        <strain evidence="1 2">SORGH_AS_1207</strain>
    </source>
</reference>
<sequence length="79" mass="8724">MDDVFARLRRLAVQLRHDGYDDLALQLTDAVSTSATGTELLMRVRWVLRGDQLREAMVPPALAARVGAMLAEVESLLST</sequence>
<dbReference type="EMBL" id="JAUTBF010000001">
    <property type="protein sequence ID" value="MDQ1123697.1"/>
    <property type="molecule type" value="Genomic_DNA"/>
</dbReference>
<organism evidence="1 2">
    <name type="scientific">Microbacterium trichothecenolyticum</name>
    <name type="common">Aureobacterium trichothecenolyticum</name>
    <dbReference type="NCBI Taxonomy" id="69370"/>
    <lineage>
        <taxon>Bacteria</taxon>
        <taxon>Bacillati</taxon>
        <taxon>Actinomycetota</taxon>
        <taxon>Actinomycetes</taxon>
        <taxon>Micrococcales</taxon>
        <taxon>Microbacteriaceae</taxon>
        <taxon>Microbacterium</taxon>
    </lineage>
</organism>
<proteinExistence type="predicted"/>
<comment type="caution">
    <text evidence="1">The sequence shown here is derived from an EMBL/GenBank/DDBJ whole genome shotgun (WGS) entry which is preliminary data.</text>
</comment>
<evidence type="ECO:0000313" key="2">
    <source>
        <dbReference type="Proteomes" id="UP001226691"/>
    </source>
</evidence>
<name>A0ABU0TVK4_MICTR</name>
<dbReference type="RefSeq" id="WP_307483606.1">
    <property type="nucleotide sequence ID" value="NZ_JAUTBF010000001.1"/>
</dbReference>
<evidence type="ECO:0000313" key="1">
    <source>
        <dbReference type="EMBL" id="MDQ1123697.1"/>
    </source>
</evidence>
<protein>
    <submittedName>
        <fullName evidence="1">Uncharacterized protein</fullName>
    </submittedName>
</protein>
<keyword evidence="2" id="KW-1185">Reference proteome</keyword>